<accession>A0ACC1M520</accession>
<evidence type="ECO:0000313" key="2">
    <source>
        <dbReference type="Proteomes" id="UP001139981"/>
    </source>
</evidence>
<dbReference type="EMBL" id="JANBVB010000377">
    <property type="protein sequence ID" value="KAJ2894699.1"/>
    <property type="molecule type" value="Genomic_DNA"/>
</dbReference>
<organism evidence="1 2">
    <name type="scientific">Coemansia aciculifera</name>
    <dbReference type="NCBI Taxonomy" id="417176"/>
    <lineage>
        <taxon>Eukaryota</taxon>
        <taxon>Fungi</taxon>
        <taxon>Fungi incertae sedis</taxon>
        <taxon>Zoopagomycota</taxon>
        <taxon>Kickxellomycotina</taxon>
        <taxon>Kickxellomycetes</taxon>
        <taxon>Kickxellales</taxon>
        <taxon>Kickxellaceae</taxon>
        <taxon>Coemansia</taxon>
    </lineage>
</organism>
<reference evidence="1" key="1">
    <citation type="submission" date="2022-07" db="EMBL/GenBank/DDBJ databases">
        <title>Phylogenomic reconstructions and comparative analyses of Kickxellomycotina fungi.</title>
        <authorList>
            <person name="Reynolds N.K."/>
            <person name="Stajich J.E."/>
            <person name="Barry K."/>
            <person name="Grigoriev I.V."/>
            <person name="Crous P."/>
            <person name="Smith M.E."/>
        </authorList>
    </citation>
    <scope>NUCLEOTIDE SEQUENCE</scope>
    <source>
        <strain evidence="1">CBS 190363</strain>
    </source>
</reference>
<sequence length="212" mass="21623">MHLSTSPLLLLAVFAAGHVLGSNIIQLSRADGNTNMPELIDIGQLIAPAATPSKPRPTARIEDVGAAAIAAAANQAHPKVGGNGSGNVGGGGNPQAVAGGRAPSSVPPAAQQQQVQQQQSFIPHKTRTVVANHLKTETVFDDAESSAMQRGPGNKNQRQPSPSSSGQRQSGVLNRFGDDESSAASFSLGSSAIAGLWKAGVLAMASAGYFWL</sequence>
<gene>
    <name evidence="1" type="ORF">IWW38_002494</name>
</gene>
<comment type="caution">
    <text evidence="1">The sequence shown here is derived from an EMBL/GenBank/DDBJ whole genome shotgun (WGS) entry which is preliminary data.</text>
</comment>
<evidence type="ECO:0000313" key="1">
    <source>
        <dbReference type="EMBL" id="KAJ2894699.1"/>
    </source>
</evidence>
<proteinExistence type="predicted"/>
<dbReference type="Proteomes" id="UP001139981">
    <property type="component" value="Unassembled WGS sequence"/>
</dbReference>
<keyword evidence="2" id="KW-1185">Reference proteome</keyword>
<protein>
    <submittedName>
        <fullName evidence="1">Uncharacterized protein</fullName>
    </submittedName>
</protein>
<name>A0ACC1M520_9FUNG</name>